<feature type="compositionally biased region" description="Pro residues" evidence="1">
    <location>
        <begin position="379"/>
        <end position="388"/>
    </location>
</feature>
<evidence type="ECO:0000313" key="2">
    <source>
        <dbReference type="EMBL" id="KAJ3484543.1"/>
    </source>
</evidence>
<proteinExistence type="predicted"/>
<feature type="compositionally biased region" description="Low complexity" evidence="1">
    <location>
        <begin position="146"/>
        <end position="160"/>
    </location>
</feature>
<feature type="compositionally biased region" description="Pro residues" evidence="1">
    <location>
        <begin position="237"/>
        <end position="249"/>
    </location>
</feature>
<feature type="compositionally biased region" description="Low complexity" evidence="1">
    <location>
        <begin position="389"/>
        <end position="404"/>
    </location>
</feature>
<name>A0AAD5YIW3_9APHY</name>
<feature type="compositionally biased region" description="Low complexity" evidence="1">
    <location>
        <begin position="73"/>
        <end position="86"/>
    </location>
</feature>
<dbReference type="Proteomes" id="UP001212997">
    <property type="component" value="Unassembled WGS sequence"/>
</dbReference>
<evidence type="ECO:0000256" key="1">
    <source>
        <dbReference type="SAM" id="MobiDB-lite"/>
    </source>
</evidence>
<evidence type="ECO:0000313" key="3">
    <source>
        <dbReference type="Proteomes" id="UP001212997"/>
    </source>
</evidence>
<reference evidence="2" key="1">
    <citation type="submission" date="2022-07" db="EMBL/GenBank/DDBJ databases">
        <title>Genome Sequence of Physisporinus lineatus.</title>
        <authorList>
            <person name="Buettner E."/>
        </authorList>
    </citation>
    <scope>NUCLEOTIDE SEQUENCE</scope>
    <source>
        <strain evidence="2">VT162</strain>
    </source>
</reference>
<feature type="compositionally biased region" description="Pro residues" evidence="1">
    <location>
        <begin position="265"/>
        <end position="283"/>
    </location>
</feature>
<feature type="region of interest" description="Disordered" evidence="1">
    <location>
        <begin position="355"/>
        <end position="418"/>
    </location>
</feature>
<organism evidence="2 3">
    <name type="scientific">Meripilus lineatus</name>
    <dbReference type="NCBI Taxonomy" id="2056292"/>
    <lineage>
        <taxon>Eukaryota</taxon>
        <taxon>Fungi</taxon>
        <taxon>Dikarya</taxon>
        <taxon>Basidiomycota</taxon>
        <taxon>Agaricomycotina</taxon>
        <taxon>Agaricomycetes</taxon>
        <taxon>Polyporales</taxon>
        <taxon>Meripilaceae</taxon>
        <taxon>Meripilus</taxon>
    </lineage>
</organism>
<feature type="compositionally biased region" description="Basic and acidic residues" evidence="1">
    <location>
        <begin position="117"/>
        <end position="134"/>
    </location>
</feature>
<keyword evidence="3" id="KW-1185">Reference proteome</keyword>
<protein>
    <submittedName>
        <fullName evidence="2">Uncharacterized protein</fullName>
    </submittedName>
</protein>
<dbReference type="EMBL" id="JANAWD010000185">
    <property type="protein sequence ID" value="KAJ3484543.1"/>
    <property type="molecule type" value="Genomic_DNA"/>
</dbReference>
<gene>
    <name evidence="2" type="ORF">NLI96_g5577</name>
</gene>
<accession>A0AAD5YIW3</accession>
<dbReference type="AlphaFoldDB" id="A0AAD5YIW3"/>
<feature type="compositionally biased region" description="Low complexity" evidence="1">
    <location>
        <begin position="217"/>
        <end position="226"/>
    </location>
</feature>
<sequence length="472" mass="51450">MADNSMFDTPDSPPPPAYEFCQQEFDQKVSHAIEESRALPLPQPRPSDDDEWEVWDEAAFNAAVARLGLSEGSSSSAVAPPAAQVAPPQPAAPRKFMQDAIDSKVPPPSDVQPLRIAKKEKGRSPSPKREKERPSWYAEAQLGEHAPSAQSSTQSAAPSSVQHPPNTHIPAQPVYQEREPTPPPVFEAIGPSLDGPPYEGPPVGQVVLSYNPPSPGSRPESPLQSPSSPPARYEYRLPPPPTSPPPPIPSQQEYQHPQHQRTLPVPEPPRQAPSPIPTPPPPRNAHQSMPAPSKPAHKMGPRPVTTYNPTGRASHLPFNPQVAYNRKLQTHHLEEDQLPTKVDASAFYNSSVASLASTRRVQPPSQPNRASYNPAATTPNPPLPPKPPVGQRQQTQQPQQVTQPAGGYPYSNHNYAGGYPAAPVPMQQQYNPYQQQPVQQYPQQQVTAAPGVVVTQTWAPNPYMGQQYGRGW</sequence>
<feature type="compositionally biased region" description="Polar residues" evidence="1">
    <location>
        <begin position="251"/>
        <end position="261"/>
    </location>
</feature>
<feature type="region of interest" description="Disordered" evidence="1">
    <location>
        <begin position="70"/>
        <end position="337"/>
    </location>
</feature>
<comment type="caution">
    <text evidence="2">The sequence shown here is derived from an EMBL/GenBank/DDBJ whole genome shotgun (WGS) entry which is preliminary data.</text>
</comment>